<dbReference type="Gene3D" id="3.40.50.150">
    <property type="entry name" value="Vaccinia Virus protein VP39"/>
    <property type="match status" value="1"/>
</dbReference>
<evidence type="ECO:0000313" key="3">
    <source>
        <dbReference type="Proteomes" id="UP000321750"/>
    </source>
</evidence>
<accession>A0A512JQK8</accession>
<dbReference type="EMBL" id="BJZV01000034">
    <property type="protein sequence ID" value="GEP12245.1"/>
    <property type="molecule type" value="Genomic_DNA"/>
</dbReference>
<keyword evidence="3" id="KW-1185">Reference proteome</keyword>
<gene>
    <name evidence="2" type="ORF">MGN01_40900</name>
</gene>
<dbReference type="AlphaFoldDB" id="A0A512JQK8"/>
<evidence type="ECO:0000259" key="1">
    <source>
        <dbReference type="Pfam" id="PF05050"/>
    </source>
</evidence>
<dbReference type="SUPFAM" id="SSF53335">
    <property type="entry name" value="S-adenosyl-L-methionine-dependent methyltransferases"/>
    <property type="match status" value="1"/>
</dbReference>
<dbReference type="Pfam" id="PF05050">
    <property type="entry name" value="Methyltransf_21"/>
    <property type="match status" value="1"/>
</dbReference>
<dbReference type="InterPro" id="IPR029063">
    <property type="entry name" value="SAM-dependent_MTases_sf"/>
</dbReference>
<reference evidence="2 3" key="1">
    <citation type="submission" date="2019-07" db="EMBL/GenBank/DDBJ databases">
        <title>Whole genome shotgun sequence of Methylobacterium gnaphalii NBRC 107716.</title>
        <authorList>
            <person name="Hosoyama A."/>
            <person name="Uohara A."/>
            <person name="Ohji S."/>
            <person name="Ichikawa N."/>
        </authorList>
    </citation>
    <scope>NUCLEOTIDE SEQUENCE [LARGE SCALE GENOMIC DNA]</scope>
    <source>
        <strain evidence="2 3">NBRC 107716</strain>
    </source>
</reference>
<proteinExistence type="predicted"/>
<protein>
    <recommendedName>
        <fullName evidence="1">Methyltransferase FkbM domain-containing protein</fullName>
    </recommendedName>
</protein>
<evidence type="ECO:0000313" key="2">
    <source>
        <dbReference type="EMBL" id="GEP12245.1"/>
    </source>
</evidence>
<organism evidence="2 3">
    <name type="scientific">Methylobacterium gnaphalii</name>
    <dbReference type="NCBI Taxonomy" id="1010610"/>
    <lineage>
        <taxon>Bacteria</taxon>
        <taxon>Pseudomonadati</taxon>
        <taxon>Pseudomonadota</taxon>
        <taxon>Alphaproteobacteria</taxon>
        <taxon>Hyphomicrobiales</taxon>
        <taxon>Methylobacteriaceae</taxon>
        <taxon>Methylobacterium</taxon>
    </lineage>
</organism>
<name>A0A512JQK8_9HYPH</name>
<dbReference type="InterPro" id="IPR006342">
    <property type="entry name" value="FkbM_mtfrase"/>
</dbReference>
<comment type="caution">
    <text evidence="2">The sequence shown here is derived from an EMBL/GenBank/DDBJ whole genome shotgun (WGS) entry which is preliminary data.</text>
</comment>
<sequence length="235" mass="26377">MPDHIEYAQLGDFRVMVDHQRYSPTMINALKSGTYEIGERTCSSRIFKPGDRILEIGSSIGAVSMVLASIVGQDNYIGFEANPELMPDALHNFEINNMSLSYHTAILRNRAHGGEGEPVDFYINKDFWISALTPSGNTIRSTKVPVFCLEDEIDKFHANCLMMDIEGAEADLLLCADLSKIEKIFMELHYWPSREGANRMFKYLINEGFCFDAQISSGANVAFHRGLVPSYDAEC</sequence>
<dbReference type="NCBIfam" id="TIGR01444">
    <property type="entry name" value="fkbM_fam"/>
    <property type="match status" value="1"/>
</dbReference>
<dbReference type="Proteomes" id="UP000321750">
    <property type="component" value="Unassembled WGS sequence"/>
</dbReference>
<feature type="domain" description="Methyltransferase FkbM" evidence="1">
    <location>
        <begin position="72"/>
        <end position="208"/>
    </location>
</feature>
<dbReference type="RefSeq" id="WP_147048632.1">
    <property type="nucleotide sequence ID" value="NZ_BJZV01000034.1"/>
</dbReference>
<dbReference type="OrthoDB" id="456767at2"/>